<sequence length="118" mass="13535">MLWRKYKVGRSRVSASDTRSRGRRHMTRRRSAAATLASRRRKVKTGTTSFRRRERISGHMDTTRRRSGPERPNEPRYSNRSLSSAREAAAIAAAEGVLDFERRDIGSSPIESRNRAFS</sequence>
<proteinExistence type="predicted"/>
<organism evidence="2">
    <name type="scientific">Opuntia streptacantha</name>
    <name type="common">Prickly pear cactus</name>
    <name type="synonym">Opuntia cardona</name>
    <dbReference type="NCBI Taxonomy" id="393608"/>
    <lineage>
        <taxon>Eukaryota</taxon>
        <taxon>Viridiplantae</taxon>
        <taxon>Streptophyta</taxon>
        <taxon>Embryophyta</taxon>
        <taxon>Tracheophyta</taxon>
        <taxon>Spermatophyta</taxon>
        <taxon>Magnoliopsida</taxon>
        <taxon>eudicotyledons</taxon>
        <taxon>Gunneridae</taxon>
        <taxon>Pentapetalae</taxon>
        <taxon>Caryophyllales</taxon>
        <taxon>Cactineae</taxon>
        <taxon>Cactaceae</taxon>
        <taxon>Opuntioideae</taxon>
        <taxon>Opuntia</taxon>
    </lineage>
</organism>
<protein>
    <submittedName>
        <fullName evidence="2">Uncharacterized protein</fullName>
    </submittedName>
</protein>
<evidence type="ECO:0000313" key="2">
    <source>
        <dbReference type="EMBL" id="MBA4627602.1"/>
    </source>
</evidence>
<evidence type="ECO:0000256" key="1">
    <source>
        <dbReference type="SAM" id="MobiDB-lite"/>
    </source>
</evidence>
<reference evidence="2" key="2">
    <citation type="submission" date="2020-07" db="EMBL/GenBank/DDBJ databases">
        <authorList>
            <person name="Vera ALvarez R."/>
            <person name="Arias-Moreno D.M."/>
            <person name="Jimenez-Jacinto V."/>
            <person name="Jimenez-Bremont J.F."/>
            <person name="Swaminathan K."/>
            <person name="Moose S.P."/>
            <person name="Guerrero-Gonzalez M.L."/>
            <person name="Marino-Ramirez L."/>
            <person name="Landsman D."/>
            <person name="Rodriguez-Kessler M."/>
            <person name="Delgado-Sanchez P."/>
        </authorList>
    </citation>
    <scope>NUCLEOTIDE SEQUENCE</scope>
    <source>
        <tissue evidence="2">Cladode</tissue>
    </source>
</reference>
<feature type="compositionally biased region" description="Basic residues" evidence="1">
    <location>
        <begin position="38"/>
        <end position="54"/>
    </location>
</feature>
<name>A0A7C9CWV6_OPUST</name>
<reference evidence="2" key="1">
    <citation type="journal article" date="2013" name="J. Plant Res.">
        <title>Effect of fungi and light on seed germination of three Opuntia species from semiarid lands of central Mexico.</title>
        <authorList>
            <person name="Delgado-Sanchez P."/>
            <person name="Jimenez-Bremont J.F."/>
            <person name="Guerrero-Gonzalez Mde L."/>
            <person name="Flores J."/>
        </authorList>
    </citation>
    <scope>NUCLEOTIDE SEQUENCE</scope>
    <source>
        <tissue evidence="2">Cladode</tissue>
    </source>
</reference>
<dbReference type="AlphaFoldDB" id="A0A7C9CWV6"/>
<feature type="region of interest" description="Disordered" evidence="1">
    <location>
        <begin position="7"/>
        <end position="85"/>
    </location>
</feature>
<dbReference type="EMBL" id="GISG01062745">
    <property type="protein sequence ID" value="MBA4627602.1"/>
    <property type="molecule type" value="Transcribed_RNA"/>
</dbReference>
<feature type="compositionally biased region" description="Basic residues" evidence="1">
    <location>
        <begin position="21"/>
        <end position="31"/>
    </location>
</feature>
<feature type="compositionally biased region" description="Basic and acidic residues" evidence="1">
    <location>
        <begin position="55"/>
        <end position="74"/>
    </location>
</feature>
<accession>A0A7C9CWV6</accession>